<name>A0ABD2AFI7_VESSQ</name>
<evidence type="ECO:0000256" key="1">
    <source>
        <dbReference type="SAM" id="MobiDB-lite"/>
    </source>
</evidence>
<organism evidence="2 3">
    <name type="scientific">Vespula squamosa</name>
    <name type="common">Southern yellow jacket</name>
    <name type="synonym">Wasp</name>
    <dbReference type="NCBI Taxonomy" id="30214"/>
    <lineage>
        <taxon>Eukaryota</taxon>
        <taxon>Metazoa</taxon>
        <taxon>Ecdysozoa</taxon>
        <taxon>Arthropoda</taxon>
        <taxon>Hexapoda</taxon>
        <taxon>Insecta</taxon>
        <taxon>Pterygota</taxon>
        <taxon>Neoptera</taxon>
        <taxon>Endopterygota</taxon>
        <taxon>Hymenoptera</taxon>
        <taxon>Apocrita</taxon>
        <taxon>Aculeata</taxon>
        <taxon>Vespoidea</taxon>
        <taxon>Vespidae</taxon>
        <taxon>Vespinae</taxon>
        <taxon>Vespula</taxon>
    </lineage>
</organism>
<evidence type="ECO:0000313" key="2">
    <source>
        <dbReference type="EMBL" id="KAL2719354.1"/>
    </source>
</evidence>
<proteinExistence type="predicted"/>
<accession>A0ABD2AFI7</accession>
<dbReference type="AlphaFoldDB" id="A0ABD2AFI7"/>
<dbReference type="Proteomes" id="UP001607302">
    <property type="component" value="Unassembled WGS sequence"/>
</dbReference>
<feature type="compositionally biased region" description="Acidic residues" evidence="1">
    <location>
        <begin position="25"/>
        <end position="40"/>
    </location>
</feature>
<protein>
    <submittedName>
        <fullName evidence="2">Uncharacterized protein</fullName>
    </submittedName>
</protein>
<reference evidence="2 3" key="1">
    <citation type="journal article" date="2024" name="Ann. Entomol. Soc. Am.">
        <title>Genomic analyses of the southern and eastern yellowjacket wasps (Hymenoptera: Vespidae) reveal evolutionary signatures of social life.</title>
        <authorList>
            <person name="Catto M.A."/>
            <person name="Caine P.B."/>
            <person name="Orr S.E."/>
            <person name="Hunt B.G."/>
            <person name="Goodisman M.A.D."/>
        </authorList>
    </citation>
    <scope>NUCLEOTIDE SEQUENCE [LARGE SCALE GENOMIC DNA]</scope>
    <source>
        <strain evidence="2">233</strain>
        <tissue evidence="2">Head and thorax</tissue>
    </source>
</reference>
<gene>
    <name evidence="2" type="ORF">V1478_010816</name>
</gene>
<feature type="region of interest" description="Disordered" evidence="1">
    <location>
        <begin position="16"/>
        <end position="69"/>
    </location>
</feature>
<comment type="caution">
    <text evidence="2">The sequence shown here is derived from an EMBL/GenBank/DDBJ whole genome shotgun (WGS) entry which is preliminary data.</text>
</comment>
<keyword evidence="3" id="KW-1185">Reference proteome</keyword>
<sequence>MLDLMSTEQSASHWYPSMTLLTVKEEEEKEEKEEEEEEEKEEIHVGDGDGVTTALDDENLTDARHSATL</sequence>
<dbReference type="EMBL" id="JAUDFV010000149">
    <property type="protein sequence ID" value="KAL2719354.1"/>
    <property type="molecule type" value="Genomic_DNA"/>
</dbReference>
<evidence type="ECO:0000313" key="3">
    <source>
        <dbReference type="Proteomes" id="UP001607302"/>
    </source>
</evidence>